<evidence type="ECO:0000313" key="1">
    <source>
        <dbReference type="EMBL" id="QXI18358.1"/>
    </source>
</evidence>
<proteinExistence type="predicted"/>
<reference evidence="1 2" key="2">
    <citation type="journal article" date="2021" name="Microorganisms">
        <title>The Ever-Expanding Pseudomonas Genus: Description of 43 New Species and Partition of the Pseudomonas putida Group.</title>
        <authorList>
            <person name="Girard L."/>
            <person name="Lood C."/>
            <person name="Hofte M."/>
            <person name="Vandamme P."/>
            <person name="Rokni-Zadeh H."/>
            <person name="van Noort V."/>
            <person name="Lavigne R."/>
            <person name="De Mot R."/>
        </authorList>
    </citation>
    <scope>NUCLEOTIDE SEQUENCE [LARGE SCALE GENOMIC DNA]</scope>
    <source>
        <strain evidence="1 2">SWRI65</strain>
    </source>
</reference>
<dbReference type="AlphaFoldDB" id="A0A9E6P2T9"/>
<keyword evidence="2" id="KW-1185">Reference proteome</keyword>
<sequence>MLRKSVVMFMLKKGDVYDPIGSGTFFFHDGKLLIVSAAHVFEDLEGEEAAYLYAANKVFKLPYIKALVSNTSATQGSRSKDPFDIGAMVVPDEVLDECNGEINFIQRDLIETPANSQRIKFYQLIGYPGPKNTQLAKKAARLNRMFIPEGFVYSTYDTSAKVFPHHRFLPEYHVALEFSKTGNFNDDNLPLQAPDPDGMSGGLIQGCFDYIPHSNGFYPTCAVAILIELERKAGSFIGVRMNAVHEWLDLHAAKL</sequence>
<accession>A0A9E6P2T9</accession>
<organism evidence="1 2">
    <name type="scientific">Pseudomonas hamedanensis</name>
    <dbReference type="NCBI Taxonomy" id="2745504"/>
    <lineage>
        <taxon>Bacteria</taxon>
        <taxon>Pseudomonadati</taxon>
        <taxon>Pseudomonadota</taxon>
        <taxon>Gammaproteobacteria</taxon>
        <taxon>Pseudomonadales</taxon>
        <taxon>Pseudomonadaceae</taxon>
        <taxon>Pseudomonas</taxon>
    </lineage>
</organism>
<protein>
    <recommendedName>
        <fullName evidence="3">Trypsin-like peptidase domain-containing protein</fullName>
    </recommendedName>
</protein>
<dbReference type="Proteomes" id="UP000631521">
    <property type="component" value="Chromosome"/>
</dbReference>
<evidence type="ECO:0008006" key="3">
    <source>
        <dbReference type="Google" id="ProtNLM"/>
    </source>
</evidence>
<dbReference type="KEGG" id="phv:HU739_005020"/>
<reference evidence="1 2" key="1">
    <citation type="journal article" date="2020" name="Microorganisms">
        <title>Reliable Identification of Environmental Pseudomonas Isolates Using the rpoD Gene.</title>
        <authorList>
            <consortium name="The Broad Institute Genome Sequencing Platform"/>
            <person name="Girard L."/>
            <person name="Lood C."/>
            <person name="Rokni-Zadeh H."/>
            <person name="van Noort V."/>
            <person name="Lavigne R."/>
            <person name="De Mot R."/>
        </authorList>
    </citation>
    <scope>NUCLEOTIDE SEQUENCE [LARGE SCALE GENOMIC DNA]</scope>
    <source>
        <strain evidence="1 2">SWRI65</strain>
    </source>
</reference>
<name>A0A9E6P2T9_9PSED</name>
<dbReference type="RefSeq" id="WP_217844301.1">
    <property type="nucleotide sequence ID" value="NZ_CP077091.1"/>
</dbReference>
<gene>
    <name evidence="1" type="ORF">HU739_005020</name>
</gene>
<dbReference type="EMBL" id="CP077091">
    <property type="protein sequence ID" value="QXI18358.1"/>
    <property type="molecule type" value="Genomic_DNA"/>
</dbReference>
<evidence type="ECO:0000313" key="2">
    <source>
        <dbReference type="Proteomes" id="UP000631521"/>
    </source>
</evidence>